<protein>
    <submittedName>
        <fullName evidence="2">Uncharacterized protein</fullName>
    </submittedName>
</protein>
<feature type="compositionally biased region" description="Polar residues" evidence="1">
    <location>
        <begin position="15"/>
        <end position="42"/>
    </location>
</feature>
<organism evidence="2 3">
    <name type="scientific">Penicillium decumbens</name>
    <dbReference type="NCBI Taxonomy" id="69771"/>
    <lineage>
        <taxon>Eukaryota</taxon>
        <taxon>Fungi</taxon>
        <taxon>Dikarya</taxon>
        <taxon>Ascomycota</taxon>
        <taxon>Pezizomycotina</taxon>
        <taxon>Eurotiomycetes</taxon>
        <taxon>Eurotiomycetidae</taxon>
        <taxon>Eurotiales</taxon>
        <taxon>Aspergillaceae</taxon>
        <taxon>Penicillium</taxon>
    </lineage>
</organism>
<comment type="caution">
    <text evidence="2">The sequence shown here is derived from an EMBL/GenBank/DDBJ whole genome shotgun (WGS) entry which is preliminary data.</text>
</comment>
<name>A0A1V6PMS9_PENDC</name>
<sequence length="219" mass="25076">MDTRRTKRVNPFTGPKSSPTHRMSSETTSSDQPLTPSETTSKMDPPAMHEHLDGECRTHKRVRSSPFNSPFGSSAFEYGLRQSQTQVNSGTKSRELTDSPMPRQAPQGTIREDPEIVKLRAELSQLRLDFDLEKQQNESMRSQFDVERCLNEFLRGQTIAEQCVNKSLMARVAALEERMNLQEPTFVTLQSLKQVLLTWLRDHLVNNKPEERSGPQQEF</sequence>
<dbReference type="Proteomes" id="UP000191522">
    <property type="component" value="Unassembled WGS sequence"/>
</dbReference>
<feature type="region of interest" description="Disordered" evidence="1">
    <location>
        <begin position="83"/>
        <end position="112"/>
    </location>
</feature>
<proteinExistence type="predicted"/>
<dbReference type="AlphaFoldDB" id="A0A1V6PMS9"/>
<evidence type="ECO:0000313" key="2">
    <source>
        <dbReference type="EMBL" id="OQD77856.1"/>
    </source>
</evidence>
<feature type="region of interest" description="Disordered" evidence="1">
    <location>
        <begin position="1"/>
        <end position="51"/>
    </location>
</feature>
<dbReference type="EMBL" id="MDYL01000002">
    <property type="protein sequence ID" value="OQD77856.1"/>
    <property type="molecule type" value="Genomic_DNA"/>
</dbReference>
<keyword evidence="3" id="KW-1185">Reference proteome</keyword>
<gene>
    <name evidence="2" type="ORF">PENDEC_c002G00989</name>
</gene>
<accession>A0A1V6PMS9</accession>
<evidence type="ECO:0000256" key="1">
    <source>
        <dbReference type="SAM" id="MobiDB-lite"/>
    </source>
</evidence>
<reference evidence="3" key="1">
    <citation type="journal article" date="2017" name="Nat. Microbiol.">
        <title>Global analysis of biosynthetic gene clusters reveals vast potential of secondary metabolite production in Penicillium species.</title>
        <authorList>
            <person name="Nielsen J.C."/>
            <person name="Grijseels S."/>
            <person name="Prigent S."/>
            <person name="Ji B."/>
            <person name="Dainat J."/>
            <person name="Nielsen K.F."/>
            <person name="Frisvad J.C."/>
            <person name="Workman M."/>
            <person name="Nielsen J."/>
        </authorList>
    </citation>
    <scope>NUCLEOTIDE SEQUENCE [LARGE SCALE GENOMIC DNA]</scope>
    <source>
        <strain evidence="3">IBT 11843</strain>
    </source>
</reference>
<evidence type="ECO:0000313" key="3">
    <source>
        <dbReference type="Proteomes" id="UP000191522"/>
    </source>
</evidence>
<dbReference type="OrthoDB" id="4368524at2759"/>